<sequence>MIPLEGQAFLTQKAKGKGGFTPLLVRFRRPKRPPAMACGTISGDLTRVEGRR</sequence>
<keyword evidence="2" id="KW-1185">Reference proteome</keyword>
<organism evidence="1 2">
    <name type="scientific">Gossypium tomentosum</name>
    <name type="common">Hawaiian cotton</name>
    <name type="synonym">Gossypium sandvicense</name>
    <dbReference type="NCBI Taxonomy" id="34277"/>
    <lineage>
        <taxon>Eukaryota</taxon>
        <taxon>Viridiplantae</taxon>
        <taxon>Streptophyta</taxon>
        <taxon>Embryophyta</taxon>
        <taxon>Tracheophyta</taxon>
        <taxon>Spermatophyta</taxon>
        <taxon>Magnoliopsida</taxon>
        <taxon>eudicotyledons</taxon>
        <taxon>Gunneridae</taxon>
        <taxon>Pentapetalae</taxon>
        <taxon>rosids</taxon>
        <taxon>malvids</taxon>
        <taxon>Malvales</taxon>
        <taxon>Malvaceae</taxon>
        <taxon>Malvoideae</taxon>
        <taxon>Gossypium</taxon>
    </lineage>
</organism>
<accession>A0A5D2JVS5</accession>
<dbReference type="Proteomes" id="UP000322667">
    <property type="component" value="Chromosome D08"/>
</dbReference>
<gene>
    <name evidence="1" type="ORF">ES332_D08G188000v1</name>
</gene>
<proteinExistence type="predicted"/>
<dbReference type="AlphaFoldDB" id="A0A5D2JVS5"/>
<name>A0A5D2JVS5_GOSTO</name>
<protein>
    <submittedName>
        <fullName evidence="1">Uncharacterized protein</fullName>
    </submittedName>
</protein>
<evidence type="ECO:0000313" key="2">
    <source>
        <dbReference type="Proteomes" id="UP000322667"/>
    </source>
</evidence>
<reference evidence="1 2" key="1">
    <citation type="submission" date="2019-07" db="EMBL/GenBank/DDBJ databases">
        <title>WGS assembly of Gossypium tomentosum.</title>
        <authorList>
            <person name="Chen Z.J."/>
            <person name="Sreedasyam A."/>
            <person name="Ando A."/>
            <person name="Song Q."/>
            <person name="De L."/>
            <person name="Hulse-Kemp A."/>
            <person name="Ding M."/>
            <person name="Ye W."/>
            <person name="Kirkbride R."/>
            <person name="Jenkins J."/>
            <person name="Plott C."/>
            <person name="Lovell J."/>
            <person name="Lin Y.-M."/>
            <person name="Vaughn R."/>
            <person name="Liu B."/>
            <person name="Li W."/>
            <person name="Simpson S."/>
            <person name="Scheffler B."/>
            <person name="Saski C."/>
            <person name="Grover C."/>
            <person name="Hu G."/>
            <person name="Conover J."/>
            <person name="Carlson J."/>
            <person name="Shu S."/>
            <person name="Boston L."/>
            <person name="Williams M."/>
            <person name="Peterson D."/>
            <person name="Mcgee K."/>
            <person name="Jones D."/>
            <person name="Wendel J."/>
            <person name="Stelly D."/>
            <person name="Grimwood J."/>
            <person name="Schmutz J."/>
        </authorList>
    </citation>
    <scope>NUCLEOTIDE SEQUENCE [LARGE SCALE GENOMIC DNA]</scope>
    <source>
        <strain evidence="1">7179.01</strain>
    </source>
</reference>
<dbReference type="EMBL" id="CM017630">
    <property type="protein sequence ID" value="TYH58911.1"/>
    <property type="molecule type" value="Genomic_DNA"/>
</dbReference>
<evidence type="ECO:0000313" key="1">
    <source>
        <dbReference type="EMBL" id="TYH58911.1"/>
    </source>
</evidence>